<keyword evidence="2" id="KW-1185">Reference proteome</keyword>
<reference evidence="2" key="1">
    <citation type="journal article" date="2019" name="Int. J. Syst. Evol. Microbiol.">
        <title>The Global Catalogue of Microorganisms (GCM) 10K type strain sequencing project: providing services to taxonomists for standard genome sequencing and annotation.</title>
        <authorList>
            <consortium name="The Broad Institute Genomics Platform"/>
            <consortium name="The Broad Institute Genome Sequencing Center for Infectious Disease"/>
            <person name="Wu L."/>
            <person name="Ma J."/>
        </authorList>
    </citation>
    <scope>NUCLEOTIDE SEQUENCE [LARGE SCALE GENOMIC DNA]</scope>
    <source>
        <strain evidence="2">CGMCC 1.12404</strain>
    </source>
</reference>
<sequence length="54" mass="6313">MPLCRKAKKESMWIGGTVESEIRFPESTMDRGTFVLIQWIEEQTFRTEVYENGG</sequence>
<accession>A0ABQ1GTK3</accession>
<proteinExistence type="predicted"/>
<evidence type="ECO:0000313" key="1">
    <source>
        <dbReference type="EMBL" id="GGA50121.1"/>
    </source>
</evidence>
<evidence type="ECO:0008006" key="3">
    <source>
        <dbReference type="Google" id="ProtNLM"/>
    </source>
</evidence>
<name>A0ABQ1GTK3_9BACL</name>
<gene>
    <name evidence="1" type="ORF">GCM10007416_24090</name>
</gene>
<organism evidence="1 2">
    <name type="scientific">Kroppenstedtia guangzhouensis</name>
    <dbReference type="NCBI Taxonomy" id="1274356"/>
    <lineage>
        <taxon>Bacteria</taxon>
        <taxon>Bacillati</taxon>
        <taxon>Bacillota</taxon>
        <taxon>Bacilli</taxon>
        <taxon>Bacillales</taxon>
        <taxon>Thermoactinomycetaceae</taxon>
        <taxon>Kroppenstedtia</taxon>
    </lineage>
</organism>
<dbReference type="EMBL" id="BMEX01000008">
    <property type="protein sequence ID" value="GGA50121.1"/>
    <property type="molecule type" value="Genomic_DNA"/>
</dbReference>
<protein>
    <recommendedName>
        <fullName evidence="3">Transposase</fullName>
    </recommendedName>
</protein>
<dbReference type="Proteomes" id="UP000617979">
    <property type="component" value="Unassembled WGS sequence"/>
</dbReference>
<evidence type="ECO:0000313" key="2">
    <source>
        <dbReference type="Proteomes" id="UP000617979"/>
    </source>
</evidence>
<comment type="caution">
    <text evidence="1">The sequence shown here is derived from an EMBL/GenBank/DDBJ whole genome shotgun (WGS) entry which is preliminary data.</text>
</comment>